<dbReference type="PANTHER" id="PTHR45937:SF1">
    <property type="entry name" value="ASPARAGINE SYNTHETASE DOMAIN-CONTAINING PROTEIN 1"/>
    <property type="match status" value="1"/>
</dbReference>
<dbReference type="InterPro" id="IPR051857">
    <property type="entry name" value="Asn_synthetase_domain"/>
</dbReference>
<dbReference type="STRING" id="5288.A0A5C5G5Q1"/>
<sequence length="653" mass="71846">MCGIAFGIRPASPERIEPETERGVEETWQRVVEAVRDRGPDASNSIFKRVQLQSGAKVELRFHASVLHMRGDALTTQPFVGDNGDVLLWNGEIFDGLEVSPHDNDGQKLFDQIQRCGPANFFAAIRDVEGPYAFVFYEAATEHVYFARDPLGRRSLLSHMPTPASPFYLLASSSPSGECPLREWDEVVTESVQCISLRNHASETGSLDVRCALSSFPRRPKAMREGSPNTLIYPYDPINASHPRLEDLTPASPEDPSAPTVTQQLAHLVESFLAELERAMRARVATVPPVPAPPHARIAVLFSGGLDCTVLAAVLDRVLPPGEAIDLITVAFENPRKIKAQQGLSNGKGKGKARDSDEAGQEEGRRTDPPVDSKIYDVPDRVTARRSWEELKRLRPDRRWNLVEVNVPYREMLEHRQTVIDLMRPQRTVMDLSISIAFWFAARGRGHLSRFDSTRASTVEAPASPPAPYHSRARVLLSGLGADEQLGGYARHRRAAAQRGPPSSLPDASTASPSGRPLDDSAPVDPATATPRLPSPSSQNWSALVKELQLDIDRLPTRNLGRDDRVISSHGKEARYPYLAAHVVDFLAHVPVWLKADYRFPEGVGEKMLLRLVAKRLGLVGAASLPKKAIHFGVNTAKMELAAGRSKGTDLLP</sequence>
<evidence type="ECO:0000259" key="5">
    <source>
        <dbReference type="PROSITE" id="PS51278"/>
    </source>
</evidence>
<dbReference type="PROSITE" id="PS51278">
    <property type="entry name" value="GATASE_TYPE_2"/>
    <property type="match status" value="1"/>
</dbReference>
<dbReference type="Proteomes" id="UP000311382">
    <property type="component" value="Unassembled WGS sequence"/>
</dbReference>
<dbReference type="SUPFAM" id="SSF52402">
    <property type="entry name" value="Adenine nucleotide alpha hydrolases-like"/>
    <property type="match status" value="1"/>
</dbReference>
<evidence type="ECO:0000256" key="2">
    <source>
        <dbReference type="ARBA" id="ARBA00022888"/>
    </source>
</evidence>
<evidence type="ECO:0000256" key="1">
    <source>
        <dbReference type="ARBA" id="ARBA00022605"/>
    </source>
</evidence>
<dbReference type="InterPro" id="IPR029055">
    <property type="entry name" value="Ntn_hydrolases_N"/>
</dbReference>
<feature type="compositionally biased region" description="Basic and acidic residues" evidence="4">
    <location>
        <begin position="352"/>
        <end position="375"/>
    </location>
</feature>
<feature type="region of interest" description="Disordered" evidence="4">
    <location>
        <begin position="491"/>
        <end position="540"/>
    </location>
</feature>
<dbReference type="SUPFAM" id="SSF56235">
    <property type="entry name" value="N-terminal nucleophile aminohydrolases (Ntn hydrolases)"/>
    <property type="match status" value="1"/>
</dbReference>
<dbReference type="GO" id="GO:0004066">
    <property type="term" value="F:asparagine synthase (glutamine-hydrolyzing) activity"/>
    <property type="evidence" value="ECO:0007669"/>
    <property type="project" value="InterPro"/>
</dbReference>
<name>A0A5C5G5Q1_9BASI</name>
<gene>
    <name evidence="6" type="ORF">DMC30DRAFT_390037</name>
</gene>
<dbReference type="InterPro" id="IPR017932">
    <property type="entry name" value="GATase_2_dom"/>
</dbReference>
<dbReference type="InterPro" id="IPR001962">
    <property type="entry name" value="Asn_synthase"/>
</dbReference>
<accession>A0A5C5G5Q1</accession>
<proteinExistence type="predicted"/>
<dbReference type="OrthoDB" id="10252281at2759"/>
<dbReference type="Gene3D" id="3.60.20.10">
    <property type="entry name" value="Glutamine Phosphoribosylpyrophosphate, subunit 1, domain 1"/>
    <property type="match status" value="1"/>
</dbReference>
<feature type="domain" description="Glutamine amidotransferase type-2" evidence="5">
    <location>
        <begin position="2"/>
        <end position="198"/>
    </location>
</feature>
<protein>
    <submittedName>
        <fullName evidence="6">Asparagine synthase-domain-containing protein</fullName>
    </submittedName>
</protein>
<organism evidence="6 7">
    <name type="scientific">Rhodotorula diobovata</name>
    <dbReference type="NCBI Taxonomy" id="5288"/>
    <lineage>
        <taxon>Eukaryota</taxon>
        <taxon>Fungi</taxon>
        <taxon>Dikarya</taxon>
        <taxon>Basidiomycota</taxon>
        <taxon>Pucciniomycotina</taxon>
        <taxon>Microbotryomycetes</taxon>
        <taxon>Sporidiobolales</taxon>
        <taxon>Sporidiobolaceae</taxon>
        <taxon>Rhodotorula</taxon>
    </lineage>
</organism>
<reference evidence="6 7" key="1">
    <citation type="submission" date="2019-03" db="EMBL/GenBank/DDBJ databases">
        <title>Rhodosporidium diobovatum UCD-FST 08-225 genome sequencing, assembly, and annotation.</title>
        <authorList>
            <person name="Fakankun I.U."/>
            <person name="Fristensky B."/>
            <person name="Levin D.B."/>
        </authorList>
    </citation>
    <scope>NUCLEOTIDE SEQUENCE [LARGE SCALE GENOMIC DNA]</scope>
    <source>
        <strain evidence="6 7">UCD-FST 08-225</strain>
    </source>
</reference>
<dbReference type="EMBL" id="SOZI01000013">
    <property type="protein sequence ID" value="TNY23291.1"/>
    <property type="molecule type" value="Genomic_DNA"/>
</dbReference>
<feature type="region of interest" description="Disordered" evidence="4">
    <location>
        <begin position="341"/>
        <end position="375"/>
    </location>
</feature>
<evidence type="ECO:0000313" key="6">
    <source>
        <dbReference type="EMBL" id="TNY23291.1"/>
    </source>
</evidence>
<keyword evidence="2" id="KW-0061">Asparagine biosynthesis</keyword>
<dbReference type="Pfam" id="PF00733">
    <property type="entry name" value="Asn_synthase"/>
    <property type="match status" value="1"/>
</dbReference>
<evidence type="ECO:0000256" key="3">
    <source>
        <dbReference type="ARBA" id="ARBA00022962"/>
    </source>
</evidence>
<dbReference type="Gene3D" id="3.40.50.620">
    <property type="entry name" value="HUPs"/>
    <property type="match status" value="1"/>
</dbReference>
<dbReference type="CDD" id="cd01991">
    <property type="entry name" value="Asn_synthase_B_C"/>
    <property type="match status" value="1"/>
</dbReference>
<keyword evidence="7" id="KW-1185">Reference proteome</keyword>
<comment type="caution">
    <text evidence="6">The sequence shown here is derived from an EMBL/GenBank/DDBJ whole genome shotgun (WGS) entry which is preliminary data.</text>
</comment>
<evidence type="ECO:0000313" key="7">
    <source>
        <dbReference type="Proteomes" id="UP000311382"/>
    </source>
</evidence>
<dbReference type="PANTHER" id="PTHR45937">
    <property type="entry name" value="ASPARAGINE SYNTHETASE DOMAIN-CONTAINING PROTEIN 1"/>
    <property type="match status" value="1"/>
</dbReference>
<dbReference type="AlphaFoldDB" id="A0A5C5G5Q1"/>
<keyword evidence="3" id="KW-0315">Glutamine amidotransferase</keyword>
<keyword evidence="1" id="KW-0028">Amino-acid biosynthesis</keyword>
<dbReference type="InterPro" id="IPR014729">
    <property type="entry name" value="Rossmann-like_a/b/a_fold"/>
</dbReference>
<evidence type="ECO:0000256" key="4">
    <source>
        <dbReference type="SAM" id="MobiDB-lite"/>
    </source>
</evidence>
<dbReference type="GO" id="GO:0006529">
    <property type="term" value="P:asparagine biosynthetic process"/>
    <property type="evidence" value="ECO:0007669"/>
    <property type="project" value="UniProtKB-KW"/>
</dbReference>